<dbReference type="GO" id="GO:0051015">
    <property type="term" value="F:actin filament binding"/>
    <property type="evidence" value="ECO:0007669"/>
    <property type="project" value="TreeGrafter"/>
</dbReference>
<dbReference type="Gene3D" id="1.20.58.2220">
    <property type="entry name" value="Formin, FH2 domain"/>
    <property type="match status" value="1"/>
</dbReference>
<feature type="region of interest" description="Disordered" evidence="2">
    <location>
        <begin position="754"/>
        <end position="787"/>
    </location>
</feature>
<protein>
    <submittedName>
        <fullName evidence="4">Protein cappuccino</fullName>
    </submittedName>
</protein>
<dbReference type="EMBL" id="WJQU01000001">
    <property type="protein sequence ID" value="KAJ6646677.1"/>
    <property type="molecule type" value="Genomic_DNA"/>
</dbReference>
<dbReference type="SUPFAM" id="SSF101447">
    <property type="entry name" value="Formin homology 2 domain (FH2 domain)"/>
    <property type="match status" value="1"/>
</dbReference>
<dbReference type="GO" id="GO:0005856">
    <property type="term" value="C:cytoskeleton"/>
    <property type="evidence" value="ECO:0007669"/>
    <property type="project" value="TreeGrafter"/>
</dbReference>
<feature type="compositionally biased region" description="Pro residues" evidence="2">
    <location>
        <begin position="220"/>
        <end position="284"/>
    </location>
</feature>
<dbReference type="GO" id="GO:0005737">
    <property type="term" value="C:cytoplasm"/>
    <property type="evidence" value="ECO:0007669"/>
    <property type="project" value="UniProtKB-ARBA"/>
</dbReference>
<proteinExistence type="inferred from homology"/>
<dbReference type="InterPro" id="IPR042201">
    <property type="entry name" value="FH2_Formin_sf"/>
</dbReference>
<evidence type="ECO:0000313" key="4">
    <source>
        <dbReference type="EMBL" id="KAJ6646677.1"/>
    </source>
</evidence>
<dbReference type="OrthoDB" id="427644at2759"/>
<feature type="domain" description="FH2" evidence="3">
    <location>
        <begin position="336"/>
        <end position="754"/>
    </location>
</feature>
<dbReference type="SMART" id="SM00498">
    <property type="entry name" value="FH2"/>
    <property type="match status" value="1"/>
</dbReference>
<dbReference type="GO" id="GO:0030866">
    <property type="term" value="P:cortical actin cytoskeleton organization"/>
    <property type="evidence" value="ECO:0007669"/>
    <property type="project" value="TreeGrafter"/>
</dbReference>
<comment type="caution">
    <text evidence="4">The sequence shown here is derived from an EMBL/GenBank/DDBJ whole genome shotgun (WGS) entry which is preliminary data.</text>
</comment>
<dbReference type="PANTHER" id="PTHR45920">
    <property type="entry name" value="FORMIN HOMOLOGY 2 DOMAIN CONTAINING, ISOFORM I"/>
    <property type="match status" value="1"/>
</dbReference>
<feature type="compositionally biased region" description="Low complexity" evidence="2">
    <location>
        <begin position="302"/>
        <end position="315"/>
    </location>
</feature>
<dbReference type="AlphaFoldDB" id="A0A9Q0NB42"/>
<evidence type="ECO:0000313" key="5">
    <source>
        <dbReference type="Proteomes" id="UP001151699"/>
    </source>
</evidence>
<dbReference type="PROSITE" id="PS51444">
    <property type="entry name" value="FH2"/>
    <property type="match status" value="1"/>
</dbReference>
<evidence type="ECO:0000256" key="1">
    <source>
        <dbReference type="ARBA" id="ARBA00005271"/>
    </source>
</evidence>
<feature type="compositionally biased region" description="Basic and acidic residues" evidence="2">
    <location>
        <begin position="770"/>
        <end position="787"/>
    </location>
</feature>
<keyword evidence="5" id="KW-1185">Reference proteome</keyword>
<name>A0A9Q0NB42_9DIPT</name>
<dbReference type="Proteomes" id="UP001151699">
    <property type="component" value="Chromosome A"/>
</dbReference>
<evidence type="ECO:0000259" key="3">
    <source>
        <dbReference type="PROSITE" id="PS51444"/>
    </source>
</evidence>
<feature type="compositionally biased region" description="Polar residues" evidence="2">
    <location>
        <begin position="198"/>
        <end position="218"/>
    </location>
</feature>
<gene>
    <name evidence="4" type="primary">capu_0</name>
    <name evidence="4" type="ORF">Bhyg_01890</name>
</gene>
<dbReference type="InterPro" id="IPR015425">
    <property type="entry name" value="FH2_Formin"/>
</dbReference>
<accession>A0A9Q0NB42</accession>
<organism evidence="4 5">
    <name type="scientific">Pseudolycoriella hygida</name>
    <dbReference type="NCBI Taxonomy" id="35572"/>
    <lineage>
        <taxon>Eukaryota</taxon>
        <taxon>Metazoa</taxon>
        <taxon>Ecdysozoa</taxon>
        <taxon>Arthropoda</taxon>
        <taxon>Hexapoda</taxon>
        <taxon>Insecta</taxon>
        <taxon>Pterygota</taxon>
        <taxon>Neoptera</taxon>
        <taxon>Endopterygota</taxon>
        <taxon>Diptera</taxon>
        <taxon>Nematocera</taxon>
        <taxon>Sciaroidea</taxon>
        <taxon>Sciaridae</taxon>
        <taxon>Pseudolycoriella</taxon>
    </lineage>
</organism>
<dbReference type="PANTHER" id="PTHR45920:SF7">
    <property type="entry name" value="FORMIN-G"/>
    <property type="match status" value="1"/>
</dbReference>
<evidence type="ECO:0000256" key="2">
    <source>
        <dbReference type="SAM" id="MobiDB-lite"/>
    </source>
</evidence>
<dbReference type="Pfam" id="PF02181">
    <property type="entry name" value="FH2"/>
    <property type="match status" value="1"/>
</dbReference>
<sequence>MPIVGYLKPNLMYEWTHGITPRSSTFYNSKIRNTVHSANDVFNGSNQPKAKEILDSVDVDLIQNRLNVIKSKFNDFHMETVSVEVLSEVFKDLEMICSELLAVQKKLQGQHYLFNETDNDLYLSCVNETINLGNFSVLKNEKSLYEEYNSTADGTHNTAIIGDYKQTTCDRINICKNCGRSNSKIEKTKVPETALTEKWTQTESSSPPKNETKTNLETSTPPPPPPPPMPSIPPPPPMPSIPPPPPMPSIPPPPPQPTMQPIPPALPSIPPIPPPPPPLAPPLPVDGVESSSTNGLNGLVGPSSSSPSTTLSPSQLPAPLPMPTVGNAWFQSNTLRKNALKPPKPMKPLYWTRIVASTVSTPQSNAPAPTDEVQLWQEIDETSLDNLDEFTELFSRPIIEPKKVKEETQKPTKVKTIKVLDSKRSQSVGIFSRSLHVNFHEIEHAIYHCDTSVVSLEALQTLMEIKATPEELEMIHAAASQGAPLDPPEEFLLKISNFSCSAERISCIVFQSDFEEGSLSVTKKLNTVMSLCEVLIQNENLKSLFSIILTLGNYMNGGNRQRGQADGFGLEILAKLKDVKSKDSKVTLLHFIVKTYISRCRKAGTPLNDIDLPIPDPGDVAKAVVIDFKEIEDQVNGLQTKLKDCRKIADVVISKSTEETLQPFKDQMELFHDTALKRIDKLTKKLSDSKEIFLKTLKFYKFMPKSGPLAEVTPGQFFEYWAPFTNDFRDIWKKEMALLNNEIMQKARAIYNKNSSRTAERKITPTKPGSLKEKMLRLRKKQNEKLS</sequence>
<comment type="similarity">
    <text evidence="1">Belongs to the formin homology family. Cappuccino subfamily.</text>
</comment>
<feature type="region of interest" description="Disordered" evidence="2">
    <location>
        <begin position="189"/>
        <end position="319"/>
    </location>
</feature>
<reference evidence="4" key="1">
    <citation type="submission" date="2022-07" db="EMBL/GenBank/DDBJ databases">
        <authorList>
            <person name="Trinca V."/>
            <person name="Uliana J.V.C."/>
            <person name="Torres T.T."/>
            <person name="Ward R.J."/>
            <person name="Monesi N."/>
        </authorList>
    </citation>
    <scope>NUCLEOTIDE SEQUENCE</scope>
    <source>
        <strain evidence="4">HSMRA1968</strain>
        <tissue evidence="4">Whole embryos</tissue>
    </source>
</reference>